<comment type="caution">
    <text evidence="1">The sequence shown here is derived from an EMBL/GenBank/DDBJ whole genome shotgun (WGS) entry which is preliminary data.</text>
</comment>
<proteinExistence type="predicted"/>
<evidence type="ECO:0000313" key="1">
    <source>
        <dbReference type="EMBL" id="GBM74544.1"/>
    </source>
</evidence>
<reference evidence="1 2" key="1">
    <citation type="journal article" date="2019" name="Sci. Rep.">
        <title>Orb-weaving spider Araneus ventricosus genome elucidates the spidroin gene catalogue.</title>
        <authorList>
            <person name="Kono N."/>
            <person name="Nakamura H."/>
            <person name="Ohtoshi R."/>
            <person name="Moran D.A.P."/>
            <person name="Shinohara A."/>
            <person name="Yoshida Y."/>
            <person name="Fujiwara M."/>
            <person name="Mori M."/>
            <person name="Tomita M."/>
            <person name="Arakawa K."/>
        </authorList>
    </citation>
    <scope>NUCLEOTIDE SEQUENCE [LARGE SCALE GENOMIC DNA]</scope>
</reference>
<dbReference type="InterPro" id="IPR036397">
    <property type="entry name" value="RNaseH_sf"/>
</dbReference>
<organism evidence="1 2">
    <name type="scientific">Araneus ventricosus</name>
    <name type="common">Orbweaver spider</name>
    <name type="synonym">Epeira ventricosa</name>
    <dbReference type="NCBI Taxonomy" id="182803"/>
    <lineage>
        <taxon>Eukaryota</taxon>
        <taxon>Metazoa</taxon>
        <taxon>Ecdysozoa</taxon>
        <taxon>Arthropoda</taxon>
        <taxon>Chelicerata</taxon>
        <taxon>Arachnida</taxon>
        <taxon>Araneae</taxon>
        <taxon>Araneomorphae</taxon>
        <taxon>Entelegynae</taxon>
        <taxon>Araneoidea</taxon>
        <taxon>Araneidae</taxon>
        <taxon>Araneus</taxon>
    </lineage>
</organism>
<evidence type="ECO:0008006" key="3">
    <source>
        <dbReference type="Google" id="ProtNLM"/>
    </source>
</evidence>
<dbReference type="GO" id="GO:0003676">
    <property type="term" value="F:nucleic acid binding"/>
    <property type="evidence" value="ECO:0007669"/>
    <property type="project" value="InterPro"/>
</dbReference>
<keyword evidence="2" id="KW-1185">Reference proteome</keyword>
<name>A0A4Y2IA46_ARAVE</name>
<accession>A0A4Y2IA46</accession>
<protein>
    <recommendedName>
        <fullName evidence="3">Tc1-like transposase DDE domain-containing protein</fullName>
    </recommendedName>
</protein>
<dbReference type="Gene3D" id="3.30.420.10">
    <property type="entry name" value="Ribonuclease H-like superfamily/Ribonuclease H"/>
    <property type="match status" value="1"/>
</dbReference>
<gene>
    <name evidence="1" type="ORF">AVEN_133889_1</name>
</gene>
<feature type="non-terminal residue" evidence="1">
    <location>
        <position position="1"/>
    </location>
</feature>
<dbReference type="EMBL" id="BGPR01262107">
    <property type="protein sequence ID" value="GBM74544.1"/>
    <property type="molecule type" value="Genomic_DNA"/>
</dbReference>
<evidence type="ECO:0000313" key="2">
    <source>
        <dbReference type="Proteomes" id="UP000499080"/>
    </source>
</evidence>
<dbReference type="Proteomes" id="UP000499080">
    <property type="component" value="Unassembled WGS sequence"/>
</dbReference>
<sequence>DIARPVKLRMTKCKLKEIEGVELFPHPSHNPDLAPLVYRMSRSMKPCFRGRRFLNTDDLEKGV</sequence>
<dbReference type="AlphaFoldDB" id="A0A4Y2IA46"/>